<protein>
    <recommendedName>
        <fullName evidence="4">Xylosidase/arabinosidase</fullName>
    </recommendedName>
</protein>
<proteinExistence type="predicted"/>
<feature type="compositionally biased region" description="Low complexity" evidence="1">
    <location>
        <begin position="585"/>
        <end position="602"/>
    </location>
</feature>
<feature type="compositionally biased region" description="Polar residues" evidence="1">
    <location>
        <begin position="637"/>
        <end position="648"/>
    </location>
</feature>
<evidence type="ECO:0000256" key="1">
    <source>
        <dbReference type="SAM" id="MobiDB-lite"/>
    </source>
</evidence>
<feature type="compositionally biased region" description="Pro residues" evidence="1">
    <location>
        <begin position="664"/>
        <end position="675"/>
    </location>
</feature>
<feature type="region of interest" description="Disordered" evidence="1">
    <location>
        <begin position="693"/>
        <end position="848"/>
    </location>
</feature>
<dbReference type="AlphaFoldDB" id="A0A9P6ZQV8"/>
<name>A0A9P6ZQV8_9AGAM</name>
<accession>A0A9P6ZQV8</accession>
<feature type="compositionally biased region" description="Polar residues" evidence="1">
    <location>
        <begin position="828"/>
        <end position="840"/>
    </location>
</feature>
<feature type="region of interest" description="Disordered" evidence="1">
    <location>
        <begin position="623"/>
        <end position="679"/>
    </location>
</feature>
<dbReference type="CDD" id="cd11576">
    <property type="entry name" value="GH99_GH71_like_2"/>
    <property type="match status" value="1"/>
</dbReference>
<keyword evidence="3" id="KW-1185">Reference proteome</keyword>
<feature type="compositionally biased region" description="Pro residues" evidence="1">
    <location>
        <begin position="801"/>
        <end position="817"/>
    </location>
</feature>
<feature type="compositionally biased region" description="Low complexity" evidence="1">
    <location>
        <begin position="533"/>
        <end position="555"/>
    </location>
</feature>
<evidence type="ECO:0008006" key="4">
    <source>
        <dbReference type="Google" id="ProtNLM"/>
    </source>
</evidence>
<dbReference type="Gene3D" id="3.20.20.80">
    <property type="entry name" value="Glycosidases"/>
    <property type="match status" value="1"/>
</dbReference>
<reference evidence="2" key="1">
    <citation type="journal article" date="2020" name="New Phytol.">
        <title>Comparative genomics reveals dynamic genome evolution in host specialist ectomycorrhizal fungi.</title>
        <authorList>
            <person name="Lofgren L.A."/>
            <person name="Nguyen N.H."/>
            <person name="Vilgalys R."/>
            <person name="Ruytinx J."/>
            <person name="Liao H.L."/>
            <person name="Branco S."/>
            <person name="Kuo A."/>
            <person name="LaButti K."/>
            <person name="Lipzen A."/>
            <person name="Andreopoulos W."/>
            <person name="Pangilinan J."/>
            <person name="Riley R."/>
            <person name="Hundley H."/>
            <person name="Na H."/>
            <person name="Barry K."/>
            <person name="Grigoriev I.V."/>
            <person name="Stajich J.E."/>
            <person name="Kennedy P.G."/>
        </authorList>
    </citation>
    <scope>NUCLEOTIDE SEQUENCE</scope>
    <source>
        <strain evidence="2">DOB743</strain>
    </source>
</reference>
<dbReference type="OrthoDB" id="2589715at2759"/>
<dbReference type="Proteomes" id="UP000714275">
    <property type="component" value="Unassembled WGS sequence"/>
</dbReference>
<dbReference type="EMBL" id="JABBWD010000036">
    <property type="protein sequence ID" value="KAG1775088.1"/>
    <property type="molecule type" value="Genomic_DNA"/>
</dbReference>
<feature type="compositionally biased region" description="Polar residues" evidence="1">
    <location>
        <begin position="746"/>
        <end position="755"/>
    </location>
</feature>
<comment type="caution">
    <text evidence="2">The sequence shown here is derived from an EMBL/GenBank/DDBJ whole genome shotgun (WGS) entry which is preliminary data.</text>
</comment>
<organism evidence="2 3">
    <name type="scientific">Suillus placidus</name>
    <dbReference type="NCBI Taxonomy" id="48579"/>
    <lineage>
        <taxon>Eukaryota</taxon>
        <taxon>Fungi</taxon>
        <taxon>Dikarya</taxon>
        <taxon>Basidiomycota</taxon>
        <taxon>Agaricomycotina</taxon>
        <taxon>Agaricomycetes</taxon>
        <taxon>Agaricomycetidae</taxon>
        <taxon>Boletales</taxon>
        <taxon>Suillineae</taxon>
        <taxon>Suillaceae</taxon>
        <taxon>Suillus</taxon>
    </lineage>
</organism>
<feature type="region of interest" description="Disordered" evidence="1">
    <location>
        <begin position="472"/>
        <end position="606"/>
    </location>
</feature>
<feature type="compositionally biased region" description="Polar residues" evidence="1">
    <location>
        <begin position="490"/>
        <end position="499"/>
    </location>
</feature>
<sequence>MCSGIQVVTHDLEPHRRANPKTIQDKFLVGYQGWFTCHGDGEPLDPNHHGWLHWFDKPIPDGGRPNTDLWPDVSEYSPSELYPAPGLKNADGEQMFLFSSRHSKTVRRHFHWMALHGVDGAFLQRFAGQCDIEAGSAMRKIRDEVGDRVREASEAEGRVFAIMYDVSGVHPDKIQRVLEQDWMHLMRDKCILDSPNYLREKGSPVIALWGFGFNGRNHSPKVVRSIANFFRSSTPGGAYLMAGVPGHWRTSTSDSDPDPEFLRVWTEEFDALSPWTVGRYGNEEDAERWGNEKVKQDFDFLKQRGDQGKKRVDYIPVVLPGGSGYNLSGGQWGLNDIKRNGGRFLWKQIYAARHAGVRIIYGAMWDEYDEGTAFMPVVSSSKQLPVHPQFNFLALDADGHSLPSDWYMRITGFAAESLRGDRMIHETFPVKELQDYWTTRPRYEDKTAHEEEAEQWKEAQRAYHDWAAKEGGAVVDDAPPPPYRLEDEQPTQSPQTSGALNVRPVPSEATNSTLGRSSSASASFVSPPPVPTRSPSLTTSSLSASSRPPAISMSSRPPPAPMSTRPVYPPDKVDVVMRPHQLYQRPSSSHSIARPSSRVSSPLPAPASSTVAYLADDLARQKLSHHPSEVVPGPRQSHASGISSSVMQMPSVESSPSRPSTSPAIPPISPHPPASLAPVASWSQYPGQQQLYYAPYNHPPVPPLGSHPSPSPQGKPSAIGGPGYNRHDTNMHSHGPASFPRVEQFYPNTIPTSGAPQEPYMATDKPPHLYPTYPVPNPPAQGYFQHQIPPAQPPGGSHSPRPYPPPEWGMSSSPPPLAHHNRPPMHPQAQSYYAPNQSAPMWTGNGGGRGSNFAGRALDTVEGIAGRDARRQLETLAQSGSKLLNKFK</sequence>
<feature type="compositionally biased region" description="Pro residues" evidence="1">
    <location>
        <begin position="697"/>
        <end position="713"/>
    </location>
</feature>
<feature type="compositionally biased region" description="Low complexity" evidence="1">
    <location>
        <begin position="650"/>
        <end position="663"/>
    </location>
</feature>
<gene>
    <name evidence="2" type="ORF">EV702DRAFT_460584</name>
</gene>
<evidence type="ECO:0000313" key="2">
    <source>
        <dbReference type="EMBL" id="KAG1775088.1"/>
    </source>
</evidence>
<evidence type="ECO:0000313" key="3">
    <source>
        <dbReference type="Proteomes" id="UP000714275"/>
    </source>
</evidence>